<dbReference type="SFLD" id="SFLDG01071">
    <property type="entry name" value="tRNA_wybutosine-synthesizing"/>
    <property type="match status" value="1"/>
</dbReference>
<keyword evidence="9" id="KW-0963">Cytoplasm</keyword>
<feature type="domain" description="Radical SAM core" evidence="10">
    <location>
        <begin position="46"/>
        <end position="284"/>
    </location>
</feature>
<name>A0A1Q6DV40_METT1</name>
<dbReference type="SFLD" id="SFLDS00029">
    <property type="entry name" value="Radical_SAM"/>
    <property type="match status" value="1"/>
</dbReference>
<sequence length="314" mass="36263">MISQEQRKLLEKQKYKIVGTHSAVKLCHWLKEGMKGNKGCYKERFYGIDSHRCLQMTPSVTSCTQQCLFCWRPLETWEGTEITEISEPEDILENSIEAQRELLTGFGGSLDIYDEDLWEEAKKPKHVAISLAGEPTLYPKLSAYIKRCHERDLTTFLVTNGTNPQTIKDLNPLPTQLYISLDAPNKDIYQKLCRPEIEEGWKRINRSLKLLSELKTRTVIRITLVNGINDKNINGYAKLLNKADPDFIEVKSFMHVGNSRDRLEREQMVENDGIKDFSKQISEKTIYEVEDNVEESRVSLLKKPRANPKLRELG</sequence>
<keyword evidence="1 9" id="KW-0004">4Fe-4S</keyword>
<dbReference type="GO" id="GO:0005737">
    <property type="term" value="C:cytoplasm"/>
    <property type="evidence" value="ECO:0007669"/>
    <property type="project" value="UniProtKB-SubCell"/>
</dbReference>
<feature type="binding site" evidence="9">
    <location>
        <position position="70"/>
    </location>
    <ligand>
        <name>[4Fe-4S] cluster</name>
        <dbReference type="ChEBI" id="CHEBI:49883"/>
        <label>2</label>
        <note>4Fe-4S-S-AdoMet</note>
    </ligand>
</feature>
<evidence type="ECO:0000313" key="12">
    <source>
        <dbReference type="Proteomes" id="UP000185744"/>
    </source>
</evidence>
<comment type="similarity">
    <text evidence="9">Belongs to the TYW1 family.</text>
</comment>
<dbReference type="GO" id="GO:0008033">
    <property type="term" value="P:tRNA processing"/>
    <property type="evidence" value="ECO:0007669"/>
    <property type="project" value="UniProtKB-UniRule"/>
</dbReference>
<evidence type="ECO:0000256" key="8">
    <source>
        <dbReference type="ARBA" id="ARBA00049466"/>
    </source>
</evidence>
<dbReference type="InterPro" id="IPR013785">
    <property type="entry name" value="Aldolase_TIM"/>
</dbReference>
<dbReference type="Pfam" id="PF04055">
    <property type="entry name" value="Radical_SAM"/>
    <property type="match status" value="1"/>
</dbReference>
<dbReference type="PROSITE" id="PS51918">
    <property type="entry name" value="RADICAL_SAM"/>
    <property type="match status" value="1"/>
</dbReference>
<keyword evidence="6 9" id="KW-0411">Iron-sulfur</keyword>
<feature type="binding site" evidence="9">
    <location>
        <position position="53"/>
    </location>
    <ligand>
        <name>[4Fe-4S] cluster</name>
        <dbReference type="ChEBI" id="CHEBI:49883"/>
        <label>1</label>
    </ligand>
</feature>
<dbReference type="CDD" id="cd01335">
    <property type="entry name" value="Radical_SAM"/>
    <property type="match status" value="1"/>
</dbReference>
<dbReference type="Pfam" id="PF08608">
    <property type="entry name" value="Wyosine_form"/>
    <property type="match status" value="1"/>
</dbReference>
<feature type="binding site" evidence="9">
    <location>
        <position position="67"/>
    </location>
    <ligand>
        <name>[4Fe-4S] cluster</name>
        <dbReference type="ChEBI" id="CHEBI:49883"/>
        <label>2</label>
        <note>4Fe-4S-S-AdoMet</note>
    </ligand>
</feature>
<evidence type="ECO:0000256" key="1">
    <source>
        <dbReference type="ARBA" id="ARBA00022485"/>
    </source>
</evidence>
<feature type="binding site" evidence="9">
    <location>
        <position position="40"/>
    </location>
    <ligand>
        <name>[4Fe-4S] cluster</name>
        <dbReference type="ChEBI" id="CHEBI:49883"/>
        <label>1</label>
    </ligand>
</feature>
<keyword evidence="2 9" id="KW-0949">S-adenosyl-L-methionine</keyword>
<reference evidence="11" key="1">
    <citation type="submission" date="2016-12" db="EMBL/GenBank/DDBJ databases">
        <title>Discovery of methanogenic haloarchaea.</title>
        <authorList>
            <person name="Sorokin D.Y."/>
            <person name="Makarova K.S."/>
            <person name="Abbas B."/>
            <person name="Ferrer M."/>
            <person name="Golyshin P.N."/>
        </authorList>
    </citation>
    <scope>NUCLEOTIDE SEQUENCE [LARGE SCALE GENOMIC DNA]</scope>
    <source>
        <strain evidence="11">HMET1</strain>
    </source>
</reference>
<gene>
    <name evidence="9" type="primary">taw1</name>
    <name evidence="11" type="ORF">BTN85_0737</name>
</gene>
<keyword evidence="3 9" id="KW-0819">tRNA processing</keyword>
<dbReference type="InterPro" id="IPR013917">
    <property type="entry name" value="tRNA_wybutosine-synth"/>
</dbReference>
<protein>
    <recommendedName>
        <fullName evidence="9">S-adenosyl-L-methionine-dependent tRNA 4-demethylwyosine synthase</fullName>
        <ecNumber evidence="9">4.1.3.44</ecNumber>
    </recommendedName>
    <alternativeName>
        <fullName evidence="9">tRNA wyosine derivatives biosynthesis protein Taw1</fullName>
    </alternativeName>
</protein>
<evidence type="ECO:0000256" key="9">
    <source>
        <dbReference type="HAMAP-Rule" id="MF_01921"/>
    </source>
</evidence>
<comment type="function">
    <text evidence="9">Component of the wyosine derivatives biosynthesis pathway that catalyzes the condensation of N-methylguanine with 2 carbon atoms from pyruvate to form the tricyclic 4-demethylwyosine (imG-14) on guanosine-37 of tRNA(Phe).</text>
</comment>
<comment type="subunit">
    <text evidence="9">Monomer.</text>
</comment>
<dbReference type="InterPro" id="IPR058240">
    <property type="entry name" value="rSAM_sf"/>
</dbReference>
<evidence type="ECO:0000256" key="6">
    <source>
        <dbReference type="ARBA" id="ARBA00023014"/>
    </source>
</evidence>
<dbReference type="Proteomes" id="UP000185744">
    <property type="component" value="Unassembled WGS sequence"/>
</dbReference>
<evidence type="ECO:0000313" key="11">
    <source>
        <dbReference type="EMBL" id="OKY78250.1"/>
    </source>
</evidence>
<keyword evidence="5 9" id="KW-0408">Iron</keyword>
<evidence type="ECO:0000259" key="10">
    <source>
        <dbReference type="PROSITE" id="PS51918"/>
    </source>
</evidence>
<dbReference type="InterPro" id="IPR023993">
    <property type="entry name" value="TYW1_archaea"/>
</dbReference>
<feature type="binding site" evidence="9">
    <location>
        <position position="27"/>
    </location>
    <ligand>
        <name>[4Fe-4S] cluster</name>
        <dbReference type="ChEBI" id="CHEBI:49883"/>
        <label>1</label>
    </ligand>
</feature>
<dbReference type="AlphaFoldDB" id="A0A1Q6DV40"/>
<dbReference type="Gene3D" id="3.20.20.70">
    <property type="entry name" value="Aldolase class I"/>
    <property type="match status" value="1"/>
</dbReference>
<dbReference type="HAMAP" id="MF_01921">
    <property type="entry name" value="TYW1_archaea"/>
    <property type="match status" value="1"/>
</dbReference>
<evidence type="ECO:0000256" key="7">
    <source>
        <dbReference type="ARBA" id="ARBA00023239"/>
    </source>
</evidence>
<evidence type="ECO:0000256" key="2">
    <source>
        <dbReference type="ARBA" id="ARBA00022691"/>
    </source>
</evidence>
<comment type="caution">
    <text evidence="11">The sequence shown here is derived from an EMBL/GenBank/DDBJ whole genome shotgun (WGS) entry which is preliminary data.</text>
</comment>
<dbReference type="GO" id="GO:0046872">
    <property type="term" value="F:metal ion binding"/>
    <property type="evidence" value="ECO:0007669"/>
    <property type="project" value="UniProtKB-KW"/>
</dbReference>
<dbReference type="GO" id="GO:0051539">
    <property type="term" value="F:4 iron, 4 sulfur cluster binding"/>
    <property type="evidence" value="ECO:0007669"/>
    <property type="project" value="UniProtKB-UniRule"/>
</dbReference>
<comment type="subcellular location">
    <subcellularLocation>
        <location evidence="9">Cytoplasm</location>
    </subcellularLocation>
</comment>
<comment type="cofactor">
    <cofactor evidence="9">
        <name>[4Fe-4S] cluster</name>
        <dbReference type="ChEBI" id="CHEBI:49883"/>
    </cofactor>
    <text evidence="9">Binds 2 [4Fe-4S] clusters. Binds 1 [4Fe-4S] cluster coordinated with 3 cysteines and an exchangeable S-adenosyl-L-methionine.</text>
</comment>
<feature type="binding site" evidence="9">
    <location>
        <position position="63"/>
    </location>
    <ligand>
        <name>[4Fe-4S] cluster</name>
        <dbReference type="ChEBI" id="CHEBI:49883"/>
        <label>2</label>
        <note>4Fe-4S-S-AdoMet</note>
    </ligand>
</feature>
<dbReference type="SFLD" id="SFLDF00284">
    <property type="entry name" value="tRNA_wybutosine-synthesizing"/>
    <property type="match status" value="1"/>
</dbReference>
<dbReference type="InParanoid" id="A0A1Q6DV40"/>
<dbReference type="GO" id="GO:0102521">
    <property type="term" value="F:tRNA-4-demethylwyosine synthase activity"/>
    <property type="evidence" value="ECO:0007669"/>
    <property type="project" value="UniProtKB-EC"/>
</dbReference>
<comment type="catalytic activity">
    <reaction evidence="8 9">
        <text>N(1)-methylguanosine(37) in tRNA(Phe) + pyruvate + S-adenosyl-L-methionine = 4-demethylwyosine(37) in tRNA(Phe) + 5'-deoxyadenosine + L-methionine + CO2 + H2O</text>
        <dbReference type="Rhea" id="RHEA:36347"/>
        <dbReference type="Rhea" id="RHEA-COMP:10164"/>
        <dbReference type="Rhea" id="RHEA-COMP:10165"/>
        <dbReference type="ChEBI" id="CHEBI:15361"/>
        <dbReference type="ChEBI" id="CHEBI:15377"/>
        <dbReference type="ChEBI" id="CHEBI:16526"/>
        <dbReference type="ChEBI" id="CHEBI:17319"/>
        <dbReference type="ChEBI" id="CHEBI:57844"/>
        <dbReference type="ChEBI" id="CHEBI:59789"/>
        <dbReference type="ChEBI" id="CHEBI:64315"/>
        <dbReference type="ChEBI" id="CHEBI:73542"/>
        <dbReference type="EC" id="4.1.3.44"/>
    </reaction>
</comment>
<dbReference type="InterPro" id="IPR007197">
    <property type="entry name" value="rSAM"/>
</dbReference>
<evidence type="ECO:0000256" key="5">
    <source>
        <dbReference type="ARBA" id="ARBA00023004"/>
    </source>
</evidence>
<proteinExistence type="inferred from homology"/>
<dbReference type="EMBL" id="MSDW01000001">
    <property type="protein sequence ID" value="OKY78250.1"/>
    <property type="molecule type" value="Genomic_DNA"/>
</dbReference>
<dbReference type="NCBIfam" id="TIGR03972">
    <property type="entry name" value="rSAM_TYW1"/>
    <property type="match status" value="1"/>
</dbReference>
<dbReference type="PANTHER" id="PTHR13930">
    <property type="entry name" value="S-ADENOSYL-L-METHIONINE-DEPENDENT TRNA 4-DEMETHYLWYOSINE SYNTHASE"/>
    <property type="match status" value="1"/>
</dbReference>
<evidence type="ECO:0000256" key="3">
    <source>
        <dbReference type="ARBA" id="ARBA00022694"/>
    </source>
</evidence>
<keyword evidence="12" id="KW-1185">Reference proteome</keyword>
<keyword evidence="7 9" id="KW-0456">Lyase</keyword>
<keyword evidence="4 9" id="KW-0479">Metal-binding</keyword>
<dbReference type="SUPFAM" id="SSF102114">
    <property type="entry name" value="Radical SAM enzymes"/>
    <property type="match status" value="1"/>
</dbReference>
<accession>A0A1Q6DV40</accession>
<organism evidence="11 12">
    <name type="scientific">Methanohalarchaeum thermophilum</name>
    <dbReference type="NCBI Taxonomy" id="1903181"/>
    <lineage>
        <taxon>Archaea</taxon>
        <taxon>Methanobacteriati</taxon>
        <taxon>Methanobacteriota</taxon>
        <taxon>Methanonatronarchaeia</taxon>
        <taxon>Methanonatronarchaeales</taxon>
        <taxon>Methanonatronarchaeaceae</taxon>
        <taxon>Candidatus Methanohalarchaeum</taxon>
    </lineage>
</organism>
<dbReference type="InterPro" id="IPR034556">
    <property type="entry name" value="tRNA_wybutosine-synthase"/>
</dbReference>
<dbReference type="EC" id="4.1.3.44" evidence="9"/>
<dbReference type="STRING" id="1903181.BTN85_0737"/>
<dbReference type="PANTHER" id="PTHR13930:SF0">
    <property type="entry name" value="S-ADENOSYL-L-METHIONINE-DEPENDENT TRNA 4-DEMETHYLWYOSINE SYNTHASE TYW1-RELATED"/>
    <property type="match status" value="1"/>
</dbReference>
<evidence type="ECO:0000256" key="4">
    <source>
        <dbReference type="ARBA" id="ARBA00022723"/>
    </source>
</evidence>